<dbReference type="Pfam" id="PF00098">
    <property type="entry name" value="zf-CCHC"/>
    <property type="match status" value="1"/>
</dbReference>
<feature type="compositionally biased region" description="Low complexity" evidence="3">
    <location>
        <begin position="697"/>
        <end position="709"/>
    </location>
</feature>
<feature type="coiled-coil region" evidence="2">
    <location>
        <begin position="155"/>
        <end position="216"/>
    </location>
</feature>
<name>A0ABQ4YIK7_9ASTR</name>
<evidence type="ECO:0000256" key="2">
    <source>
        <dbReference type="SAM" id="Coils"/>
    </source>
</evidence>
<feature type="compositionally biased region" description="Polar residues" evidence="3">
    <location>
        <begin position="724"/>
        <end position="736"/>
    </location>
</feature>
<dbReference type="InterPro" id="IPR001878">
    <property type="entry name" value="Znf_CCHC"/>
</dbReference>
<dbReference type="SUPFAM" id="SSF57756">
    <property type="entry name" value="Retrovirus zinc finger-like domains"/>
    <property type="match status" value="1"/>
</dbReference>
<sequence length="742" mass="84773">MMSFLSAVITSRYPTTNNQLRNSSNPRQQATINDGRVTLQPVQGRQISFATGTTRTYTLGASGSNYGKQRTVICYNCKGEGHMSKQCTKPKRKRDDSWFRDKVLLVQAQANGQILHEKELAFLADPRIAEDAPAGVHNPDNVDNNMTNQDNKSVNDTLIVELERYKEQVKVLKEGQNVDLKSKDNVSNSCEQFFEIDRLKQILSEYLKEKESLMQIVTLLKNDFKKEESRNIDREIALKKKIKELDNIVYKRDQSAQIVHMLTKPQFFYDDTTKQALGFQNPFYLKKAQQLEPKLYDGNVIKSTSAIVILDSEETLMLAEESHLEKRFVPQTKLSAKQAFWSQNSMNSSDLSPSCRPTKVEVPKELPKVSMINTSLKKLKHHLAGFDVVFKERTTDTAITEGSWGFKHTKACFRDKIIPFVKALKDIFNAFDQYLINELTEVQNIFHQMEQAVKQYRLESKTFEECEKCLKLETELLNKKDFIEKETYDKLFRSFTSLEKHCISLEVDTQLNQEIFQRDNSVSNQSAPNFDQYFELNELKAQSQEKDTTYKQLYDSIKLARIRSKEQCDALINQVNQKYVEISDLNAKLQEQGLIVTAIKNDLRKLKGKALVDNAVTKHTIDLEMLKIDVEQLAPRLLNNRIAHSDYLRHTQEQAAILREVVEQGKSQNPLNNSLDSALAVTPKNKDKRVRFTQPVTSSGNTKTSSSSNLFSNKPVLSSIGVRPSTSASGSQPSTNTKKDKI</sequence>
<dbReference type="Proteomes" id="UP001151760">
    <property type="component" value="Unassembled WGS sequence"/>
</dbReference>
<dbReference type="Gene3D" id="4.10.60.10">
    <property type="entry name" value="Zinc finger, CCHC-type"/>
    <property type="match status" value="1"/>
</dbReference>
<dbReference type="SMART" id="SM00343">
    <property type="entry name" value="ZnF_C2HC"/>
    <property type="match status" value="1"/>
</dbReference>
<evidence type="ECO:0000256" key="1">
    <source>
        <dbReference type="PROSITE-ProRule" id="PRU00047"/>
    </source>
</evidence>
<proteinExistence type="predicted"/>
<evidence type="ECO:0000313" key="6">
    <source>
        <dbReference type="Proteomes" id="UP001151760"/>
    </source>
</evidence>
<protein>
    <submittedName>
        <fullName evidence="5">Ribonuclease H-like domain-containing protein</fullName>
    </submittedName>
</protein>
<keyword evidence="1" id="KW-0863">Zinc-finger</keyword>
<gene>
    <name evidence="5" type="ORF">Tco_0727525</name>
</gene>
<dbReference type="PROSITE" id="PS50158">
    <property type="entry name" value="ZF_CCHC"/>
    <property type="match status" value="1"/>
</dbReference>
<keyword evidence="1" id="KW-0479">Metal-binding</keyword>
<feature type="domain" description="CCHC-type" evidence="4">
    <location>
        <begin position="74"/>
        <end position="89"/>
    </location>
</feature>
<keyword evidence="1" id="KW-0862">Zinc</keyword>
<dbReference type="EMBL" id="BQNB010010463">
    <property type="protein sequence ID" value="GJS77644.1"/>
    <property type="molecule type" value="Genomic_DNA"/>
</dbReference>
<reference evidence="5" key="1">
    <citation type="journal article" date="2022" name="Int. J. Mol. Sci.">
        <title>Draft Genome of Tanacetum Coccineum: Genomic Comparison of Closely Related Tanacetum-Family Plants.</title>
        <authorList>
            <person name="Yamashiro T."/>
            <person name="Shiraishi A."/>
            <person name="Nakayama K."/>
            <person name="Satake H."/>
        </authorList>
    </citation>
    <scope>NUCLEOTIDE SEQUENCE</scope>
</reference>
<organism evidence="5 6">
    <name type="scientific">Tanacetum coccineum</name>
    <dbReference type="NCBI Taxonomy" id="301880"/>
    <lineage>
        <taxon>Eukaryota</taxon>
        <taxon>Viridiplantae</taxon>
        <taxon>Streptophyta</taxon>
        <taxon>Embryophyta</taxon>
        <taxon>Tracheophyta</taxon>
        <taxon>Spermatophyta</taxon>
        <taxon>Magnoliopsida</taxon>
        <taxon>eudicotyledons</taxon>
        <taxon>Gunneridae</taxon>
        <taxon>Pentapetalae</taxon>
        <taxon>asterids</taxon>
        <taxon>campanulids</taxon>
        <taxon>Asterales</taxon>
        <taxon>Asteraceae</taxon>
        <taxon>Asteroideae</taxon>
        <taxon>Anthemideae</taxon>
        <taxon>Anthemidinae</taxon>
        <taxon>Tanacetum</taxon>
    </lineage>
</organism>
<reference evidence="5" key="2">
    <citation type="submission" date="2022-01" db="EMBL/GenBank/DDBJ databases">
        <authorList>
            <person name="Yamashiro T."/>
            <person name="Shiraishi A."/>
            <person name="Satake H."/>
            <person name="Nakayama K."/>
        </authorList>
    </citation>
    <scope>NUCLEOTIDE SEQUENCE</scope>
</reference>
<evidence type="ECO:0000259" key="4">
    <source>
        <dbReference type="PROSITE" id="PS50158"/>
    </source>
</evidence>
<keyword evidence="6" id="KW-1185">Reference proteome</keyword>
<accession>A0ABQ4YIK7</accession>
<comment type="caution">
    <text evidence="5">The sequence shown here is derived from an EMBL/GenBank/DDBJ whole genome shotgun (WGS) entry which is preliminary data.</text>
</comment>
<evidence type="ECO:0000313" key="5">
    <source>
        <dbReference type="EMBL" id="GJS77644.1"/>
    </source>
</evidence>
<evidence type="ECO:0000256" key="3">
    <source>
        <dbReference type="SAM" id="MobiDB-lite"/>
    </source>
</evidence>
<feature type="compositionally biased region" description="Polar residues" evidence="3">
    <location>
        <begin position="667"/>
        <end position="676"/>
    </location>
</feature>
<dbReference type="InterPro" id="IPR036875">
    <property type="entry name" value="Znf_CCHC_sf"/>
</dbReference>
<feature type="region of interest" description="Disordered" evidence="3">
    <location>
        <begin position="667"/>
        <end position="742"/>
    </location>
</feature>
<keyword evidence="2" id="KW-0175">Coiled coil</keyword>